<organism evidence="1 2">
    <name type="scientific">Flavobacterium omnivorum</name>
    <dbReference type="NCBI Taxonomy" id="178355"/>
    <lineage>
        <taxon>Bacteria</taxon>
        <taxon>Pseudomonadati</taxon>
        <taxon>Bacteroidota</taxon>
        <taxon>Flavobacteriia</taxon>
        <taxon>Flavobacteriales</taxon>
        <taxon>Flavobacteriaceae</taxon>
        <taxon>Flavobacterium</taxon>
    </lineage>
</organism>
<evidence type="ECO:0000313" key="2">
    <source>
        <dbReference type="Proteomes" id="UP000199274"/>
    </source>
</evidence>
<gene>
    <name evidence="1" type="ORF">SAMN04488062_12816</name>
</gene>
<dbReference type="RefSeq" id="WP_091259448.1">
    <property type="nucleotide sequence ID" value="NZ_FNDB01000028.1"/>
</dbReference>
<accession>A0A1G8ISX0</accession>
<dbReference type="OrthoDB" id="1391397at2"/>
<name>A0A1G8ISX0_9FLAO</name>
<dbReference type="Proteomes" id="UP000199274">
    <property type="component" value="Unassembled WGS sequence"/>
</dbReference>
<proteinExistence type="predicted"/>
<dbReference type="InterPro" id="IPR026341">
    <property type="entry name" value="T9SS_type_B"/>
</dbReference>
<dbReference type="Pfam" id="PF13585">
    <property type="entry name" value="CHU_C"/>
    <property type="match status" value="1"/>
</dbReference>
<dbReference type="NCBIfam" id="TIGR04131">
    <property type="entry name" value="Bac_Flav_CTERM"/>
    <property type="match status" value="1"/>
</dbReference>
<reference evidence="2" key="1">
    <citation type="submission" date="2016-10" db="EMBL/GenBank/DDBJ databases">
        <authorList>
            <person name="Varghese N."/>
            <person name="Submissions S."/>
        </authorList>
    </citation>
    <scope>NUCLEOTIDE SEQUENCE [LARGE SCALE GENOMIC DNA]</scope>
    <source>
        <strain evidence="2">CGMCC 1.2747</strain>
    </source>
</reference>
<dbReference type="EMBL" id="FNDB01000028">
    <property type="protein sequence ID" value="SDI21942.1"/>
    <property type="molecule type" value="Genomic_DNA"/>
</dbReference>
<protein>
    <submittedName>
        <fullName evidence="1">Gliding motility-associated C-terminal domain-containing protein</fullName>
    </submittedName>
</protein>
<dbReference type="STRING" id="178355.SAMN04488062_12816"/>
<sequence>MKKKYIYFYYFFFFLSFSLNSKNLDNLVNLHDINFKLYSKLISTDSIKKQKKKSKVVRTSAILAVLPSPFSTAGSSCGDGINPVQVNVYAFGANGNETIEWFASQSSVIPIYTGNIYSPSISSTKTYYVQSRLGSDVSFRVPVVASIYVVPPAVTLAISPSTSISSPLCLGTSTTFNATGGADLFEFSVDGVVKQSMSLSKIFITNTLTDGQVVRVRTRYAVSFDGNITEKAWGTGALEDNFLSAPLSSNATSAYINSIKISPTEDKLTFGVLGKVLSGRKILLFLDTKVGGFNVSNYGDENGGFPLVNAFNFFNNNPSTFDSYFQADYCLAIGTDVGGNNYSADIIELRTGNSKKTNIGVVASGSPSSVLGINKNNVGITDYSLGFEVEVLKSLIGYTTGDIKFFAMTLVDQDETNYSVTNSFLSPEKASNLDFGNAAVDYNLKDPNPVVVASAALTPCYSEANIVMSFVESPTLATVGESQSKCSFTSNPLGGNTPSVGIGTWTKKSGPGSVNFSDSSNGSSTANVDVLGTYVFTWTISNGQCVPSSEDITVEFNFTAPPVIGLVTQPTCERNYGSIVLNGLPAIGTWVITPSLGAPISGSGSSYEFSNLPSSGMYTFTVTGINNCSSVVSESITINAIPTPPVEPTAVSVVQPTCATPSGSISITTQSGVEYSLDGTTYQSSNTFSGLAPNNYTLYVRNTADNTCVTPTSSVITINAVPLPPIVPTTASVMQPTCATPSGSISITTQSGVEYSLDGTTYQSSNTFAGLTPNNYTLYVRNTADNTCVTPSSAVIAITAVPLPPIVPTTANVVQPTCAIPSGSISITTQSGVEYSLDGTTYQSSNTFSGLTPNNYTLYVRNTADNTCVTPSSSVITINAVPLPPIVPTAASVVQPTCATPSGSISITTQSGVEYSLDGTTYQSSNTFSGLASNNYTLYVRNTADNTCVTPSSSVITIDAVPLPPIVPTTASVVQPTCGTPSGSISITTQSGVEYSLDGTTYQSSNTFSGLVPNNYTLYVRNTADNTCVTPSSSVITINAVPLPPVVPTIASVVQPTCGTPSGSISISTQSGVEYSLDGTAYQSSNTFSGLVPRNYTLYVRNTEDNTCLSPSSTAITINAIPTPPVEPTTASVLQPTCGTPFGSITITTQAGVAYSLDGITYQISNVFSGLVPNNYTLYVRNKADTTCITPSSTAITINAIPTPPVEPTAVIVVQPTCGTPSGSITITTQAGVAYSLDGITYQSSNVFTALVPNTYTLYVRNTLDTTCVTPSSTAITINAIPTPPVEPTTVSVVQPTCGMTSGSITITTQVGVTYSLDGITYQRSNVFTALAPNTYTLYVRNTLDTTCVAPSSSAITINVIPTPPVEPTAVSVVQPTCGTPSGSITITTQAGVAYSLDGITYQSSNVFTALAPNTYTLYVRNTADTTCVTPSSSTITINAIPTPPIEPTAVSVVQPTCGIPSGSITLKTQVGVEYSLNGTVYQSSNSFSGLLPNTYTLYVRSATDNTCLQSSLSVITINAIPIAPAIPVASAVVQPTCSTPAGTITVTPQAGVSYSLNGTSYQTSNVFAGLAPNNYIVYVRNNADITCSVQSLTSITISPLPLLPAIPTLMQVVQPTCLMLAGSIAIKTQVDVQYSVGNGYQSSPVFNDLTPGKYIISVRFVNSIACVALGSEITINAIPSPIQFETRGDCENKEFILTANPLAGSYNPNEVSYQWKDKEGNLVGTNSNVLNLTDVISSTPGAPVVSPAVYSLTITSMSTGCETTSNVTVESIYCNIQKGISPDGNGSNDFFDLSLMDVKKLEIFNRYGIKVYSQMNYKDQWNGQSNKGEDLPSATYYYVIEFNSAEPKTGWIYLIREKQ</sequence>
<keyword evidence="2" id="KW-1185">Reference proteome</keyword>
<evidence type="ECO:0000313" key="1">
    <source>
        <dbReference type="EMBL" id="SDI21942.1"/>
    </source>
</evidence>